<keyword evidence="6" id="KW-0808">Transferase</keyword>
<accession>A0ABT3DCL1</accession>
<dbReference type="InterPro" id="IPR035965">
    <property type="entry name" value="PAS-like_dom_sf"/>
</dbReference>
<dbReference type="SMART" id="SM00387">
    <property type="entry name" value="HATPase_c"/>
    <property type="match status" value="1"/>
</dbReference>
<dbReference type="InterPro" id="IPR003594">
    <property type="entry name" value="HATPase_dom"/>
</dbReference>
<keyword evidence="16" id="KW-1185">Reference proteome</keyword>
<keyword evidence="5" id="KW-0597">Phosphoprotein</keyword>
<dbReference type="RefSeq" id="WP_264141533.1">
    <property type="nucleotide sequence ID" value="NZ_JAOYEY010000021.1"/>
</dbReference>
<feature type="transmembrane region" description="Helical" evidence="13">
    <location>
        <begin position="12"/>
        <end position="32"/>
    </location>
</feature>
<dbReference type="GO" id="GO:0016301">
    <property type="term" value="F:kinase activity"/>
    <property type="evidence" value="ECO:0007669"/>
    <property type="project" value="UniProtKB-KW"/>
</dbReference>
<dbReference type="PANTHER" id="PTHR43547">
    <property type="entry name" value="TWO-COMPONENT HISTIDINE KINASE"/>
    <property type="match status" value="1"/>
</dbReference>
<evidence type="ECO:0000256" key="1">
    <source>
        <dbReference type="ARBA" id="ARBA00000085"/>
    </source>
</evidence>
<evidence type="ECO:0000256" key="5">
    <source>
        <dbReference type="ARBA" id="ARBA00022553"/>
    </source>
</evidence>
<keyword evidence="10" id="KW-0067">ATP-binding</keyword>
<evidence type="ECO:0000256" key="13">
    <source>
        <dbReference type="SAM" id="Phobius"/>
    </source>
</evidence>
<keyword evidence="9 15" id="KW-0418">Kinase</keyword>
<proteinExistence type="predicted"/>
<evidence type="ECO:0000256" key="7">
    <source>
        <dbReference type="ARBA" id="ARBA00022692"/>
    </source>
</evidence>
<dbReference type="EMBL" id="JAOYEY010000021">
    <property type="protein sequence ID" value="MCV9884588.1"/>
    <property type="molecule type" value="Genomic_DNA"/>
</dbReference>
<name>A0ABT3DCL1_9BACI</name>
<dbReference type="InterPro" id="IPR016120">
    <property type="entry name" value="Sig_transdc_His_kin_SpoOB"/>
</dbReference>
<gene>
    <name evidence="15" type="ORF">OIH86_02880</name>
</gene>
<dbReference type="Gene3D" id="1.10.287.130">
    <property type="match status" value="1"/>
</dbReference>
<dbReference type="SUPFAM" id="SSF55874">
    <property type="entry name" value="ATPase domain of HSP90 chaperone/DNA topoisomerase II/histidine kinase"/>
    <property type="match status" value="1"/>
</dbReference>
<protein>
    <recommendedName>
        <fullName evidence="3">histidine kinase</fullName>
        <ecNumber evidence="3">2.7.13.3</ecNumber>
    </recommendedName>
</protein>
<organism evidence="15 16">
    <name type="scientific">Metabacillus halosaccharovorans</name>
    <dbReference type="NCBI Taxonomy" id="930124"/>
    <lineage>
        <taxon>Bacteria</taxon>
        <taxon>Bacillati</taxon>
        <taxon>Bacillota</taxon>
        <taxon>Bacilli</taxon>
        <taxon>Bacillales</taxon>
        <taxon>Bacillaceae</taxon>
        <taxon>Metabacillus</taxon>
    </lineage>
</organism>
<evidence type="ECO:0000256" key="6">
    <source>
        <dbReference type="ARBA" id="ARBA00022679"/>
    </source>
</evidence>
<dbReference type="PROSITE" id="PS50109">
    <property type="entry name" value="HIS_KIN"/>
    <property type="match status" value="1"/>
</dbReference>
<dbReference type="PRINTS" id="PR00344">
    <property type="entry name" value="BCTRLSENSOR"/>
</dbReference>
<evidence type="ECO:0000256" key="2">
    <source>
        <dbReference type="ARBA" id="ARBA00004651"/>
    </source>
</evidence>
<dbReference type="SUPFAM" id="SSF103190">
    <property type="entry name" value="Sensory domain-like"/>
    <property type="match status" value="1"/>
</dbReference>
<evidence type="ECO:0000256" key="10">
    <source>
        <dbReference type="ARBA" id="ARBA00022840"/>
    </source>
</evidence>
<keyword evidence="4" id="KW-1003">Cell membrane</keyword>
<dbReference type="InterPro" id="IPR004358">
    <property type="entry name" value="Sig_transdc_His_kin-like_C"/>
</dbReference>
<dbReference type="SUPFAM" id="SSF55785">
    <property type="entry name" value="PYP-like sensor domain (PAS domain)"/>
    <property type="match status" value="1"/>
</dbReference>
<keyword evidence="7 13" id="KW-0812">Transmembrane</keyword>
<dbReference type="Pfam" id="PF02518">
    <property type="entry name" value="HATPase_c"/>
    <property type="match status" value="1"/>
</dbReference>
<evidence type="ECO:0000256" key="8">
    <source>
        <dbReference type="ARBA" id="ARBA00022741"/>
    </source>
</evidence>
<reference evidence="15 16" key="1">
    <citation type="submission" date="2022-10" db="EMBL/GenBank/DDBJ databases">
        <title>Draft genome assembly of moderately radiation resistant bacterium Metabacillus halosaccharovorans.</title>
        <authorList>
            <person name="Pal S."/>
            <person name="Gopinathan A."/>
        </authorList>
    </citation>
    <scope>NUCLEOTIDE SEQUENCE [LARGE SCALE GENOMIC DNA]</scope>
    <source>
        <strain evidence="15 16">VITHBRA001</strain>
    </source>
</reference>
<dbReference type="Proteomes" id="UP001526147">
    <property type="component" value="Unassembled WGS sequence"/>
</dbReference>
<dbReference type="Pfam" id="PF00989">
    <property type="entry name" value="PAS"/>
    <property type="match status" value="1"/>
</dbReference>
<comment type="subcellular location">
    <subcellularLocation>
        <location evidence="2">Cell membrane</location>
        <topology evidence="2">Multi-pass membrane protein</topology>
    </subcellularLocation>
</comment>
<dbReference type="EC" id="2.7.13.3" evidence="3"/>
<evidence type="ECO:0000259" key="14">
    <source>
        <dbReference type="PROSITE" id="PS50109"/>
    </source>
</evidence>
<dbReference type="Gene3D" id="3.30.565.10">
    <property type="entry name" value="Histidine kinase-like ATPase, C-terminal domain"/>
    <property type="match status" value="1"/>
</dbReference>
<evidence type="ECO:0000256" key="4">
    <source>
        <dbReference type="ARBA" id="ARBA00022475"/>
    </source>
</evidence>
<comment type="catalytic activity">
    <reaction evidence="1">
        <text>ATP + protein L-histidine = ADP + protein N-phospho-L-histidine.</text>
        <dbReference type="EC" id="2.7.13.3"/>
    </reaction>
</comment>
<feature type="domain" description="Histidine kinase" evidence="14">
    <location>
        <begin position="332"/>
        <end position="522"/>
    </location>
</feature>
<evidence type="ECO:0000313" key="16">
    <source>
        <dbReference type="Proteomes" id="UP001526147"/>
    </source>
</evidence>
<dbReference type="InterPro" id="IPR039506">
    <property type="entry name" value="SPOB_a"/>
</dbReference>
<keyword evidence="11 13" id="KW-1133">Transmembrane helix</keyword>
<evidence type="ECO:0000256" key="3">
    <source>
        <dbReference type="ARBA" id="ARBA00012438"/>
    </source>
</evidence>
<keyword evidence="13" id="KW-0472">Membrane</keyword>
<dbReference type="PANTHER" id="PTHR43547:SF3">
    <property type="entry name" value="SENSOR PROTEIN CITS"/>
    <property type="match status" value="1"/>
</dbReference>
<keyword evidence="8" id="KW-0547">Nucleotide-binding</keyword>
<dbReference type="InterPro" id="IPR036890">
    <property type="entry name" value="HATPase_C_sf"/>
</dbReference>
<feature type="transmembrane region" description="Helical" evidence="13">
    <location>
        <begin position="173"/>
        <end position="192"/>
    </location>
</feature>
<dbReference type="SUPFAM" id="SSF55890">
    <property type="entry name" value="Sporulation response regulatory protein Spo0B"/>
    <property type="match status" value="1"/>
</dbReference>
<evidence type="ECO:0000256" key="11">
    <source>
        <dbReference type="ARBA" id="ARBA00022989"/>
    </source>
</evidence>
<dbReference type="InterPro" id="IPR029151">
    <property type="entry name" value="Sensor-like_sf"/>
</dbReference>
<comment type="caution">
    <text evidence="15">The sequence shown here is derived from an EMBL/GenBank/DDBJ whole genome shotgun (WGS) entry which is preliminary data.</text>
</comment>
<keyword evidence="12" id="KW-0902">Two-component regulatory system</keyword>
<sequence length="522" mass="58464">MKVQITLQTKILGFIFFLVLLVVGVLTATFAFNESKEDVKQAEDLALQTAQSLSFMPAVQDAFRDQINNKQSLNLVINKMTDQVDASRIFIENRKKNIIAGGEPLYQFQDTYKALVFGSFYVTHAGKGENEVLRGIAPIILDYGDYTKVEGAVVVEFQMIKIRDRITSEVNEMVITSGGVLLIGIIGSAILARNIRKDTLGLEPYEIALLFRERNAILQSVKEGIIAIDQYSRVTMMNKSAQQILDISSREEAQKISEMITSDHILKLMDSKRDVINEEVQYEDRTIIVNTQPVLEDGERVGTVATFRDKTEMKKMVDAFSEVNQYSEDLRAQAHEFTNKLYVILGLIQLGKKEEAIQLIQEETKSQEQHTELIFNNIQDEKIQAILLGKLAKASEKKLNFHIEEESSVSPLSEKFQLAPLIIILGNILDNAFDAAADSEEKRVSFFATDFGKDVLFEVTDSGKGIPKGMEEAIFQKGMSLKGEKRGYGLANVKEEVELLGGSIELTSTEDEGTVFSVFLPK</sequence>
<dbReference type="InterPro" id="IPR005467">
    <property type="entry name" value="His_kinase_dom"/>
</dbReference>
<evidence type="ECO:0000256" key="12">
    <source>
        <dbReference type="ARBA" id="ARBA00023012"/>
    </source>
</evidence>
<evidence type="ECO:0000256" key="9">
    <source>
        <dbReference type="ARBA" id="ARBA00022777"/>
    </source>
</evidence>
<dbReference type="Pfam" id="PF14689">
    <property type="entry name" value="SPOB_a"/>
    <property type="match status" value="1"/>
</dbReference>
<dbReference type="InterPro" id="IPR013767">
    <property type="entry name" value="PAS_fold"/>
</dbReference>
<evidence type="ECO:0000313" key="15">
    <source>
        <dbReference type="EMBL" id="MCV9884588.1"/>
    </source>
</evidence>
<dbReference type="Gene3D" id="3.30.450.20">
    <property type="entry name" value="PAS domain"/>
    <property type="match status" value="2"/>
</dbReference>